<evidence type="ECO:0000256" key="1">
    <source>
        <dbReference type="SAM" id="SignalP"/>
    </source>
</evidence>
<evidence type="ECO:0000313" key="2">
    <source>
        <dbReference type="EMBL" id="GAA4324094.1"/>
    </source>
</evidence>
<keyword evidence="3" id="KW-1185">Reference proteome</keyword>
<feature type="signal peptide" evidence="1">
    <location>
        <begin position="1"/>
        <end position="22"/>
    </location>
</feature>
<accession>A0ABP8GHI7</accession>
<name>A0ABP8GHI7_9BACT</name>
<reference evidence="3" key="1">
    <citation type="journal article" date="2019" name="Int. J. Syst. Evol. Microbiol.">
        <title>The Global Catalogue of Microorganisms (GCM) 10K type strain sequencing project: providing services to taxonomists for standard genome sequencing and annotation.</title>
        <authorList>
            <consortium name="The Broad Institute Genomics Platform"/>
            <consortium name="The Broad Institute Genome Sequencing Center for Infectious Disease"/>
            <person name="Wu L."/>
            <person name="Ma J."/>
        </authorList>
    </citation>
    <scope>NUCLEOTIDE SEQUENCE [LARGE SCALE GENOMIC DNA]</scope>
    <source>
        <strain evidence="3">JCM 17919</strain>
    </source>
</reference>
<dbReference type="Proteomes" id="UP001501725">
    <property type="component" value="Unassembled WGS sequence"/>
</dbReference>
<sequence length="323" mass="36885">MKRIVSLLSFSVLLAAPGALQAQGYVSPFKYKDGNFVMKPKSEIQAEESARTVAKLEKEFDKPKKGYNGKGEFWVDGYCRFRPASTSRSNYDESTSEIGYHREVYPAETEVFSDDFSGKGTIPWAGNAWSSSKQAECEAFLKRLPGYVNDGIPFPVFDTLNRLSSYAGAAKTSISSGRLYEFSRAVSIWVKRKEGPEGMFIKYTTSFPFVNSKDRLDLEINDKGKFLIKAFCDNCEKQYREVESGTAKAWRKGDWNEITVKKDEFNNITFYLNEEMLFAYRIPHVPLSVHFAGFELSMPYQWEKKGLKYHVGRVSSVHYPKMN</sequence>
<feature type="chain" id="PRO_5047517292" evidence="1">
    <location>
        <begin position="23"/>
        <end position="323"/>
    </location>
</feature>
<gene>
    <name evidence="2" type="ORF">GCM10023184_11260</name>
</gene>
<dbReference type="RefSeq" id="WP_345254079.1">
    <property type="nucleotide sequence ID" value="NZ_BAABGY010000005.1"/>
</dbReference>
<evidence type="ECO:0000313" key="3">
    <source>
        <dbReference type="Proteomes" id="UP001501725"/>
    </source>
</evidence>
<dbReference type="EMBL" id="BAABGY010000005">
    <property type="protein sequence ID" value="GAA4324094.1"/>
    <property type="molecule type" value="Genomic_DNA"/>
</dbReference>
<keyword evidence="1" id="KW-0732">Signal</keyword>
<comment type="caution">
    <text evidence="2">The sequence shown here is derived from an EMBL/GenBank/DDBJ whole genome shotgun (WGS) entry which is preliminary data.</text>
</comment>
<protein>
    <submittedName>
        <fullName evidence="2">Uncharacterized protein</fullName>
    </submittedName>
</protein>
<proteinExistence type="predicted"/>
<organism evidence="2 3">
    <name type="scientific">Flaviaesturariibacter amylovorans</name>
    <dbReference type="NCBI Taxonomy" id="1084520"/>
    <lineage>
        <taxon>Bacteria</taxon>
        <taxon>Pseudomonadati</taxon>
        <taxon>Bacteroidota</taxon>
        <taxon>Chitinophagia</taxon>
        <taxon>Chitinophagales</taxon>
        <taxon>Chitinophagaceae</taxon>
        <taxon>Flaviaestuariibacter</taxon>
    </lineage>
</organism>